<dbReference type="RefSeq" id="WP_386196790.1">
    <property type="nucleotide sequence ID" value="NZ_JBHSBC010000056.1"/>
</dbReference>
<accession>A0ABV8FGI7</accession>
<keyword evidence="3" id="KW-1185">Reference proteome</keyword>
<evidence type="ECO:0000313" key="2">
    <source>
        <dbReference type="EMBL" id="MFC3986500.1"/>
    </source>
</evidence>
<dbReference type="Proteomes" id="UP001595698">
    <property type="component" value="Unassembled WGS sequence"/>
</dbReference>
<reference evidence="3" key="1">
    <citation type="journal article" date="2019" name="Int. J. Syst. Evol. Microbiol.">
        <title>The Global Catalogue of Microorganisms (GCM) 10K type strain sequencing project: providing services to taxonomists for standard genome sequencing and annotation.</title>
        <authorList>
            <consortium name="The Broad Institute Genomics Platform"/>
            <consortium name="The Broad Institute Genome Sequencing Center for Infectious Disease"/>
            <person name="Wu L."/>
            <person name="Ma J."/>
        </authorList>
    </citation>
    <scope>NUCLEOTIDE SEQUENCE [LARGE SCALE GENOMIC DNA]</scope>
    <source>
        <strain evidence="3">TBRC 7912</strain>
    </source>
</reference>
<sequence length="220" mass="25025">MNRVWPSREEWSAAAERSVRTACLPQQRVPEGAEHYLRSEEVAEMNRLNVKLAKEARPILTAEIKRLAEELPKPVPTARTRQADRVAWQVALTGEQIRVEERMYTLRRARTDLGRQAKANPATCTTWHRSPLTLTVLSPVVRDLLCDLDGWLLLHNLDAKYQRYRWDAAREAEEAAVAKAIEVRSSDEGWARELERRARIGGGPAVHAHHTPAKTTEETA</sequence>
<gene>
    <name evidence="2" type="ORF">ACFOYY_40655</name>
</gene>
<dbReference type="EMBL" id="JBHSBC010000056">
    <property type="protein sequence ID" value="MFC3986500.1"/>
    <property type="molecule type" value="Genomic_DNA"/>
</dbReference>
<organism evidence="2 3">
    <name type="scientific">Streptosporangium jomthongense</name>
    <dbReference type="NCBI Taxonomy" id="1193683"/>
    <lineage>
        <taxon>Bacteria</taxon>
        <taxon>Bacillati</taxon>
        <taxon>Actinomycetota</taxon>
        <taxon>Actinomycetes</taxon>
        <taxon>Streptosporangiales</taxon>
        <taxon>Streptosporangiaceae</taxon>
        <taxon>Streptosporangium</taxon>
    </lineage>
</organism>
<evidence type="ECO:0000256" key="1">
    <source>
        <dbReference type="SAM" id="MobiDB-lite"/>
    </source>
</evidence>
<feature type="region of interest" description="Disordered" evidence="1">
    <location>
        <begin position="201"/>
        <end position="220"/>
    </location>
</feature>
<name>A0ABV8FGI7_9ACTN</name>
<proteinExistence type="predicted"/>
<evidence type="ECO:0000313" key="3">
    <source>
        <dbReference type="Proteomes" id="UP001595698"/>
    </source>
</evidence>
<comment type="caution">
    <text evidence="2">The sequence shown here is derived from an EMBL/GenBank/DDBJ whole genome shotgun (WGS) entry which is preliminary data.</text>
</comment>
<protein>
    <submittedName>
        <fullName evidence="2">Uncharacterized protein</fullName>
    </submittedName>
</protein>